<dbReference type="Gene3D" id="3.30.70.260">
    <property type="match status" value="1"/>
</dbReference>
<dbReference type="RefSeq" id="WP_347287004.1">
    <property type="nucleotide sequence ID" value="NZ_JAUZQE010000015.1"/>
</dbReference>
<keyword evidence="1 2" id="KW-0413">Isomerase</keyword>
<dbReference type="HAMAP" id="MF_00170">
    <property type="entry name" value="Rib_5P_isom_A"/>
    <property type="match status" value="1"/>
</dbReference>
<comment type="catalytic activity">
    <reaction evidence="2">
        <text>aldehydo-D-ribose 5-phosphate = D-ribulose 5-phosphate</text>
        <dbReference type="Rhea" id="RHEA:14657"/>
        <dbReference type="ChEBI" id="CHEBI:58121"/>
        <dbReference type="ChEBI" id="CHEBI:58273"/>
        <dbReference type="EC" id="5.3.1.6"/>
    </reaction>
</comment>
<dbReference type="CDD" id="cd01398">
    <property type="entry name" value="RPI_A"/>
    <property type="match status" value="1"/>
</dbReference>
<keyword evidence="4" id="KW-1185">Reference proteome</keyword>
<sequence>MLTQDELKRNVAMAAAEYALTCLQPESVLGVGTGSTVDFFIDAIAEHRHRFRAAVSSSERSTRRMRDLGIEVLDLNEVEEMPIYVDGADEIDHQLNMIKGGGGALTREKIVASVARRYICIVDESKVVERLGAFPLPVEVIPMARNVVSRRLRALGGQPVLREGFITDNGGEILDVAGLDIPAPAVLESHINDIPGVVGCGLFAISGADLALVSSQSGVRRMQRPGAGGADTIQS</sequence>
<accession>A0ABU1D6B1</accession>
<reference evidence="3 4" key="1">
    <citation type="submission" date="2023-08" db="EMBL/GenBank/DDBJ databases">
        <title>Alcaligenaceae gen. nov., a novel taxon isolated from the sludge of Yixing Pesticide Factory.</title>
        <authorList>
            <person name="Ruan L."/>
        </authorList>
    </citation>
    <scope>NUCLEOTIDE SEQUENCE [LARGE SCALE GENOMIC DNA]</scope>
    <source>
        <strain evidence="3 4">LG-2</strain>
    </source>
</reference>
<dbReference type="PANTHER" id="PTHR11934">
    <property type="entry name" value="RIBOSE-5-PHOSPHATE ISOMERASE"/>
    <property type="match status" value="1"/>
</dbReference>
<comment type="subunit">
    <text evidence="2">Homodimer.</text>
</comment>
<feature type="binding site" evidence="2">
    <location>
        <begin position="86"/>
        <end position="89"/>
    </location>
    <ligand>
        <name>substrate</name>
    </ligand>
</feature>
<dbReference type="GO" id="GO:0004751">
    <property type="term" value="F:ribose-5-phosphate isomerase activity"/>
    <property type="evidence" value="ECO:0007669"/>
    <property type="project" value="UniProtKB-EC"/>
</dbReference>
<evidence type="ECO:0000256" key="2">
    <source>
        <dbReference type="HAMAP-Rule" id="MF_00170"/>
    </source>
</evidence>
<comment type="caution">
    <text evidence="3">The sequence shown here is derived from an EMBL/GenBank/DDBJ whole genome shotgun (WGS) entry which is preliminary data.</text>
</comment>
<gene>
    <name evidence="2 3" type="primary">rpiA</name>
    <name evidence="3" type="ORF">Q8947_08245</name>
</gene>
<comment type="similarity">
    <text evidence="2">Belongs to the ribose 5-phosphate isomerase family.</text>
</comment>
<feature type="binding site" evidence="2">
    <location>
        <begin position="33"/>
        <end position="36"/>
    </location>
    <ligand>
        <name>substrate</name>
    </ligand>
</feature>
<feature type="binding site" evidence="2">
    <location>
        <position position="126"/>
    </location>
    <ligand>
        <name>substrate</name>
    </ligand>
</feature>
<dbReference type="Gene3D" id="3.40.50.1360">
    <property type="match status" value="1"/>
</dbReference>
<evidence type="ECO:0000313" key="3">
    <source>
        <dbReference type="EMBL" id="MDR4125973.1"/>
    </source>
</evidence>
<dbReference type="InterPro" id="IPR037171">
    <property type="entry name" value="NagB/RpiA_transferase-like"/>
</dbReference>
<dbReference type="EMBL" id="JAUZQE010000015">
    <property type="protein sequence ID" value="MDR4125973.1"/>
    <property type="molecule type" value="Genomic_DNA"/>
</dbReference>
<dbReference type="Proteomes" id="UP001232156">
    <property type="component" value="Unassembled WGS sequence"/>
</dbReference>
<dbReference type="NCBIfam" id="TIGR00021">
    <property type="entry name" value="rpiA"/>
    <property type="match status" value="1"/>
</dbReference>
<comment type="function">
    <text evidence="2">Catalyzes the reversible conversion of ribose-5-phosphate to ribulose 5-phosphate.</text>
</comment>
<evidence type="ECO:0000256" key="1">
    <source>
        <dbReference type="ARBA" id="ARBA00023235"/>
    </source>
</evidence>
<dbReference type="PANTHER" id="PTHR11934:SF0">
    <property type="entry name" value="RIBOSE-5-PHOSPHATE ISOMERASE"/>
    <property type="match status" value="1"/>
</dbReference>
<organism evidence="3 4">
    <name type="scientific">Yanghanlia caeni</name>
    <dbReference type="NCBI Taxonomy" id="3064283"/>
    <lineage>
        <taxon>Bacteria</taxon>
        <taxon>Pseudomonadati</taxon>
        <taxon>Pseudomonadota</taxon>
        <taxon>Betaproteobacteria</taxon>
        <taxon>Burkholderiales</taxon>
        <taxon>Alcaligenaceae</taxon>
        <taxon>Yanghanlia</taxon>
    </lineage>
</organism>
<comment type="pathway">
    <text evidence="2">Carbohydrate degradation; pentose phosphate pathway; D-ribose 5-phosphate from D-ribulose 5-phosphate (non-oxidative stage): step 1/1.</text>
</comment>
<evidence type="ECO:0000313" key="4">
    <source>
        <dbReference type="Proteomes" id="UP001232156"/>
    </source>
</evidence>
<feature type="active site" description="Proton acceptor" evidence="2">
    <location>
        <position position="108"/>
    </location>
</feature>
<dbReference type="InterPro" id="IPR020672">
    <property type="entry name" value="Ribose5P_isomerase_typA_subgr"/>
</dbReference>
<dbReference type="Pfam" id="PF06026">
    <property type="entry name" value="Rib_5-P_isom_A"/>
    <property type="match status" value="1"/>
</dbReference>
<feature type="binding site" evidence="2">
    <location>
        <begin position="99"/>
        <end position="102"/>
    </location>
    <ligand>
        <name>substrate</name>
    </ligand>
</feature>
<dbReference type="SUPFAM" id="SSF75445">
    <property type="entry name" value="D-ribose-5-phosphate isomerase (RpiA), lid domain"/>
    <property type="match status" value="1"/>
</dbReference>
<proteinExistence type="inferred from homology"/>
<dbReference type="NCBIfam" id="NF001924">
    <property type="entry name" value="PRK00702.1"/>
    <property type="match status" value="1"/>
</dbReference>
<dbReference type="SUPFAM" id="SSF100950">
    <property type="entry name" value="NagB/RpiA/CoA transferase-like"/>
    <property type="match status" value="1"/>
</dbReference>
<dbReference type="EC" id="5.3.1.6" evidence="2"/>
<protein>
    <recommendedName>
        <fullName evidence="2">Ribose-5-phosphate isomerase A</fullName>
        <ecNumber evidence="2">5.3.1.6</ecNumber>
    </recommendedName>
    <alternativeName>
        <fullName evidence="2">Phosphoriboisomerase A</fullName>
        <shortName evidence="2">PRI</shortName>
    </alternativeName>
</protein>
<dbReference type="InterPro" id="IPR004788">
    <property type="entry name" value="Ribose5P_isomerase_type_A"/>
</dbReference>
<name>A0ABU1D6B1_9BURK</name>